<gene>
    <name evidence="2" type="ORF">N7498_007255</name>
</gene>
<proteinExistence type="predicted"/>
<reference evidence="2" key="2">
    <citation type="journal article" date="2023" name="IMA Fungus">
        <title>Comparative genomic study of the Penicillium genus elucidates a diverse pangenome and 15 lateral gene transfer events.</title>
        <authorList>
            <person name="Petersen C."/>
            <person name="Sorensen T."/>
            <person name="Nielsen M.R."/>
            <person name="Sondergaard T.E."/>
            <person name="Sorensen J.L."/>
            <person name="Fitzpatrick D.A."/>
            <person name="Frisvad J.C."/>
            <person name="Nielsen K.L."/>
        </authorList>
    </citation>
    <scope>NUCLEOTIDE SEQUENCE</scope>
    <source>
        <strain evidence="2">IBT 15544</strain>
    </source>
</reference>
<dbReference type="AlphaFoldDB" id="A0A9W9JJR0"/>
<dbReference type="RefSeq" id="XP_058306566.1">
    <property type="nucleotide sequence ID" value="XM_058454317.1"/>
</dbReference>
<keyword evidence="3" id="KW-1185">Reference proteome</keyword>
<feature type="compositionally biased region" description="Low complexity" evidence="1">
    <location>
        <begin position="25"/>
        <end position="38"/>
    </location>
</feature>
<evidence type="ECO:0000256" key="1">
    <source>
        <dbReference type="SAM" id="MobiDB-lite"/>
    </source>
</evidence>
<accession>A0A9W9JJR0</accession>
<comment type="caution">
    <text evidence="2">The sequence shown here is derived from an EMBL/GenBank/DDBJ whole genome shotgun (WGS) entry which is preliminary data.</text>
</comment>
<dbReference type="Proteomes" id="UP001150904">
    <property type="component" value="Unassembled WGS sequence"/>
</dbReference>
<name>A0A9W9JJR0_9EURO</name>
<organism evidence="2 3">
    <name type="scientific">Penicillium cinerascens</name>
    <dbReference type="NCBI Taxonomy" id="70096"/>
    <lineage>
        <taxon>Eukaryota</taxon>
        <taxon>Fungi</taxon>
        <taxon>Dikarya</taxon>
        <taxon>Ascomycota</taxon>
        <taxon>Pezizomycotina</taxon>
        <taxon>Eurotiomycetes</taxon>
        <taxon>Eurotiomycetidae</taxon>
        <taxon>Eurotiales</taxon>
        <taxon>Aspergillaceae</taxon>
        <taxon>Penicillium</taxon>
    </lineage>
</organism>
<sequence length="72" mass="7280">MSPARNPDLSQVGAWASTSKGGPPSTLTFGSSTSASSFGSGGKSTKGSSSMLDEYIKSPASSQPWSPLKIGR</sequence>
<evidence type="ECO:0000313" key="3">
    <source>
        <dbReference type="Proteomes" id="UP001150904"/>
    </source>
</evidence>
<dbReference type="EMBL" id="JAPQKR010000014">
    <property type="protein sequence ID" value="KAJ5198138.1"/>
    <property type="molecule type" value="Genomic_DNA"/>
</dbReference>
<reference evidence="2" key="1">
    <citation type="submission" date="2022-12" db="EMBL/GenBank/DDBJ databases">
        <authorList>
            <person name="Petersen C."/>
        </authorList>
    </citation>
    <scope>NUCLEOTIDE SEQUENCE</scope>
    <source>
        <strain evidence="2">IBT 15544</strain>
    </source>
</reference>
<dbReference type="GeneID" id="83181618"/>
<feature type="region of interest" description="Disordered" evidence="1">
    <location>
        <begin position="1"/>
        <end position="72"/>
    </location>
</feature>
<evidence type="ECO:0000313" key="2">
    <source>
        <dbReference type="EMBL" id="KAJ5198138.1"/>
    </source>
</evidence>
<protein>
    <submittedName>
        <fullName evidence="2">Uncharacterized protein</fullName>
    </submittedName>
</protein>